<reference evidence="3" key="1">
    <citation type="submission" date="2020-09" db="EMBL/GenBank/DDBJ databases">
        <title>Genome-Enabled Discovery of Anthraquinone Biosynthesis in Senna tora.</title>
        <authorList>
            <person name="Kang S.-H."/>
            <person name="Pandey R.P."/>
            <person name="Lee C.-M."/>
            <person name="Sim J.-S."/>
            <person name="Jeong J.-T."/>
            <person name="Choi B.-S."/>
            <person name="Jung M."/>
            <person name="Ginzburg D."/>
            <person name="Zhao K."/>
            <person name="Won S.Y."/>
            <person name="Oh T.-J."/>
            <person name="Yu Y."/>
            <person name="Kim N.-H."/>
            <person name="Lee O.R."/>
            <person name="Lee T.-H."/>
            <person name="Bashyal P."/>
            <person name="Kim T.-S."/>
            <person name="Lee W.-H."/>
            <person name="Kawkins C."/>
            <person name="Kim C.-K."/>
            <person name="Kim J.S."/>
            <person name="Ahn B.O."/>
            <person name="Rhee S.Y."/>
            <person name="Sohng J.K."/>
        </authorList>
    </citation>
    <scope>NUCLEOTIDE SEQUENCE</scope>
    <source>
        <tissue evidence="3">Leaf</tissue>
    </source>
</reference>
<name>A0A834T5Z4_9FABA</name>
<evidence type="ECO:0000313" key="4">
    <source>
        <dbReference type="Proteomes" id="UP000634136"/>
    </source>
</evidence>
<dbReference type="AlphaFoldDB" id="A0A834T5Z4"/>
<feature type="domain" description="Retrovirus-related Pol polyprotein from transposon TNT 1-94-like beta-barrel" evidence="2">
    <location>
        <begin position="67"/>
        <end position="151"/>
    </location>
</feature>
<keyword evidence="4" id="KW-1185">Reference proteome</keyword>
<keyword evidence="1" id="KW-1133">Transmembrane helix</keyword>
<accession>A0A834T5Z4</accession>
<protein>
    <submittedName>
        <fullName evidence="3">Retrovirus-related Pol polyprotein from transposon TNT 1-94</fullName>
    </submittedName>
</protein>
<organism evidence="3 4">
    <name type="scientific">Senna tora</name>
    <dbReference type="NCBI Taxonomy" id="362788"/>
    <lineage>
        <taxon>Eukaryota</taxon>
        <taxon>Viridiplantae</taxon>
        <taxon>Streptophyta</taxon>
        <taxon>Embryophyta</taxon>
        <taxon>Tracheophyta</taxon>
        <taxon>Spermatophyta</taxon>
        <taxon>Magnoliopsida</taxon>
        <taxon>eudicotyledons</taxon>
        <taxon>Gunneridae</taxon>
        <taxon>Pentapetalae</taxon>
        <taxon>rosids</taxon>
        <taxon>fabids</taxon>
        <taxon>Fabales</taxon>
        <taxon>Fabaceae</taxon>
        <taxon>Caesalpinioideae</taxon>
        <taxon>Cassia clade</taxon>
        <taxon>Senna</taxon>
    </lineage>
</organism>
<keyword evidence="1" id="KW-0472">Membrane</keyword>
<evidence type="ECO:0000259" key="2">
    <source>
        <dbReference type="Pfam" id="PF22936"/>
    </source>
</evidence>
<dbReference type="Pfam" id="PF22936">
    <property type="entry name" value="Pol_BBD"/>
    <property type="match status" value="1"/>
</dbReference>
<keyword evidence="1" id="KW-0812">Transmembrane</keyword>
<evidence type="ECO:0000256" key="1">
    <source>
        <dbReference type="SAM" id="Phobius"/>
    </source>
</evidence>
<dbReference type="InterPro" id="IPR054722">
    <property type="entry name" value="PolX-like_BBD"/>
</dbReference>
<dbReference type="OrthoDB" id="2015125at2759"/>
<feature type="transmembrane region" description="Helical" evidence="1">
    <location>
        <begin position="121"/>
        <end position="141"/>
    </location>
</feature>
<evidence type="ECO:0000313" key="3">
    <source>
        <dbReference type="EMBL" id="KAF7814831.1"/>
    </source>
</evidence>
<sequence length="242" mass="27247">MTSGRRIKEEEVKISIFKIEEEILDCRLRGRQNFNTQANIAENQHSGENSKTLFLATNNFSVNENVWYLNTGCSNHMCGKNELFSSLDESFNSSAKFGNNANIPILGKCQISIRLKDGTQILFMMFSSLSFFALGLHYNLLSMGQLSEKGYDMRVHQGFCTLFDKNDRFVAKVKMTPNRLFPLMIQHEVVDSSLEAQATLPIPDVLLEAGQSRFAPSLGSHPSYYSPMLGVPPLAYHPTSIY</sequence>
<gene>
    <name evidence="3" type="ORF">G2W53_028800</name>
</gene>
<proteinExistence type="predicted"/>
<dbReference type="EMBL" id="JAAIUW010000009">
    <property type="protein sequence ID" value="KAF7814831.1"/>
    <property type="molecule type" value="Genomic_DNA"/>
</dbReference>
<dbReference type="Proteomes" id="UP000634136">
    <property type="component" value="Unassembled WGS sequence"/>
</dbReference>
<comment type="caution">
    <text evidence="3">The sequence shown here is derived from an EMBL/GenBank/DDBJ whole genome shotgun (WGS) entry which is preliminary data.</text>
</comment>